<evidence type="ECO:0000313" key="5">
    <source>
        <dbReference type="Proteomes" id="UP000186878"/>
    </source>
</evidence>
<feature type="region of interest" description="Disordered" evidence="1">
    <location>
        <begin position="287"/>
        <end position="358"/>
    </location>
</feature>
<evidence type="ECO:0000313" key="4">
    <source>
        <dbReference type="EMBL" id="OLO02703.1"/>
    </source>
</evidence>
<gene>
    <name evidence="4" type="ORF">BTW07_18280</name>
</gene>
<dbReference type="InterPro" id="IPR044016">
    <property type="entry name" value="Big_13"/>
</dbReference>
<dbReference type="STRING" id="404433.BTW07_18280"/>
<feature type="non-terminal residue" evidence="4">
    <location>
        <position position="1"/>
    </location>
</feature>
<comment type="caution">
    <text evidence="4">The sequence shown here is derived from an EMBL/GenBank/DDBJ whole genome shotgun (WGS) entry which is preliminary data.</text>
</comment>
<evidence type="ECO:0000259" key="2">
    <source>
        <dbReference type="Pfam" id="PF17936"/>
    </source>
</evidence>
<organism evidence="4 5">
    <name type="scientific">Salinicola socius</name>
    <dbReference type="NCBI Taxonomy" id="404433"/>
    <lineage>
        <taxon>Bacteria</taxon>
        <taxon>Pseudomonadati</taxon>
        <taxon>Pseudomonadota</taxon>
        <taxon>Gammaproteobacteria</taxon>
        <taxon>Oceanospirillales</taxon>
        <taxon>Halomonadaceae</taxon>
        <taxon>Salinicola</taxon>
    </lineage>
</organism>
<feature type="region of interest" description="Disordered" evidence="1">
    <location>
        <begin position="511"/>
        <end position="534"/>
    </location>
</feature>
<keyword evidence="5" id="KW-1185">Reference proteome</keyword>
<dbReference type="AlphaFoldDB" id="A0A1Q8SMP8"/>
<evidence type="ECO:0000256" key="1">
    <source>
        <dbReference type="SAM" id="MobiDB-lite"/>
    </source>
</evidence>
<dbReference type="InterPro" id="IPR041498">
    <property type="entry name" value="Big_6"/>
</dbReference>
<dbReference type="NCBIfam" id="NF033510">
    <property type="entry name" value="Ca_tandemer"/>
    <property type="match status" value="2"/>
</dbReference>
<feature type="compositionally biased region" description="Polar residues" evidence="1">
    <location>
        <begin position="343"/>
        <end position="358"/>
    </location>
</feature>
<feature type="non-terminal residue" evidence="4">
    <location>
        <position position="534"/>
    </location>
</feature>
<proteinExistence type="predicted"/>
<sequence length="534" mass="52470">EAGNVTLSGSIESDATVSSLIISDASGNTVTVDPADIAVDADGNLTVSGVDLSGLVDGELTATLSVTDAAGNTGTVTDTTTLDTAAPNAPTATLADDTAIDGDGITSDATINVGGLEGGATWEYSTDGGDSWTTGMGASFELPEGDYAADAVQVRQTDAAGNTGETGNLGAVTVDLTAPEAPVIEGAEDDVPPAGPIDDGDTTNDVTPTLIGSAEANAIVTVYADGRDLGTTTADAEGNWQFATDEADQLFGGETVFTATATDIAGNISATSPTFTLTFDTTAPAAPTIEPTNGDEITGTAEPGSTVTLTDGDGTPIGSVDADPDDGSWSFTPDEPLPDGTEVNATATDASGNTSPEATATVDATAPNADDNGIAINDGGDGFLNVDEAGNVTLSGSIESDATVSSLIISDASGNTVTVDPADIAVDADGNLTVSGVDLSGLVDGELTATLSVTDAAGNTGTVTDTTTLDTAAPNAPTATLADDTAIDGDGITSEATINVGGLEGGATWEYSTDGGDSWTPGTGTAFELPEGDY</sequence>
<evidence type="ECO:0000259" key="3">
    <source>
        <dbReference type="Pfam" id="PF19077"/>
    </source>
</evidence>
<name>A0A1Q8SMP8_9GAMM</name>
<dbReference type="Gene3D" id="6.20.150.20">
    <property type="match status" value="2"/>
</dbReference>
<dbReference type="Proteomes" id="UP000186878">
    <property type="component" value="Unassembled WGS sequence"/>
</dbReference>
<dbReference type="InterPro" id="IPR013783">
    <property type="entry name" value="Ig-like_fold"/>
</dbReference>
<evidence type="ECO:0008006" key="6">
    <source>
        <dbReference type="Google" id="ProtNLM"/>
    </source>
</evidence>
<feature type="domain" description="Bacterial Ig" evidence="2">
    <location>
        <begin position="283"/>
        <end position="362"/>
    </location>
</feature>
<dbReference type="Pfam" id="PF17936">
    <property type="entry name" value="Big_6"/>
    <property type="match status" value="1"/>
</dbReference>
<feature type="domain" description="Bacterial Ig-like" evidence="3">
    <location>
        <begin position="200"/>
        <end position="281"/>
    </location>
</feature>
<dbReference type="EMBL" id="MSDO01000036">
    <property type="protein sequence ID" value="OLO02703.1"/>
    <property type="molecule type" value="Genomic_DNA"/>
</dbReference>
<dbReference type="RefSeq" id="WP_144076968.1">
    <property type="nucleotide sequence ID" value="NZ_MSDO01000036.1"/>
</dbReference>
<dbReference type="Pfam" id="PF19077">
    <property type="entry name" value="Big_13"/>
    <property type="match status" value="1"/>
</dbReference>
<dbReference type="Gene3D" id="2.60.40.10">
    <property type="entry name" value="Immunoglobulins"/>
    <property type="match status" value="3"/>
</dbReference>
<reference evidence="4 5" key="1">
    <citation type="submission" date="2016-12" db="EMBL/GenBank/DDBJ databases">
        <title>Draft genome sequences of strains Salinicola socius SMB35, Salinicola sp. MH3R3-1 and Chromohalobacter sp. SMB17 from the Verkhnekamsk potash mining region of Russia.</title>
        <authorList>
            <person name="Mavrodi D.V."/>
            <person name="Olsson B.E."/>
            <person name="Korsakova E.S."/>
            <person name="Pyankova A."/>
            <person name="Mavrodi O.V."/>
            <person name="Plotnikova E.G."/>
        </authorList>
    </citation>
    <scope>NUCLEOTIDE SEQUENCE [LARGE SCALE GENOMIC DNA]</scope>
    <source>
        <strain evidence="4 5">SMB35</strain>
    </source>
</reference>
<protein>
    <recommendedName>
        <fullName evidence="6">Bacterial Ig-like domain-containing protein</fullName>
    </recommendedName>
</protein>
<accession>A0A1Q8SMP8</accession>